<dbReference type="InterPro" id="IPR036691">
    <property type="entry name" value="Endo/exonu/phosph_ase_sf"/>
</dbReference>
<evidence type="ECO:0000256" key="1">
    <source>
        <dbReference type="SAM" id="MobiDB-lite"/>
    </source>
</evidence>
<name>A0A803PKP9_CANSA</name>
<dbReference type="SUPFAM" id="SSF56219">
    <property type="entry name" value="DNase I-like"/>
    <property type="match status" value="1"/>
</dbReference>
<sequence length="900" mass="102111">MSSRQPQIHDLTENYSSFTVDDDDEEGLLFEVGEDGLAEIDDRWLLVGRFLTNRSIDFQAMQNKIATLWQLGRGLYVKELDPNLFLFQFYHEVDIERVIEGSPWTFDRAPLIMERVSHGVNPRSIQLTNIELWVQLHNLTIGFMSEKVIRGVGNYIGTFVKSDPNNFSGVWRDYLRIRVKIPIGKSLKKKKKLEMQGGPVCHVVFKYEDLPTFCFICGILGHSERFCEKLFDTPKELITKEYGLEMKAALRRRNYADGSKWLRSGLATKNAGWAGESSSNSRRIPVRVPTAGGGVNAHSMEEGNQGPNVRGYDHSHGNQYGINKNKSPSSGEAIFMEGNVDAEVENSNVGLVFLDSKRRRVIEGQVCGPKECIDGQVGLNKHGPKSQLVSDATVEISEDLMDQGEMISHKKPNFVFLCEIKCQKTKVDGLARLLGFDGVFTVDAIGLSGGLALLWKNKEDGSLLGYSNNHIDIIVHSAQAGDWRLTGLYGEPNRSRRHETWNLLRTLATRSTLPWCIIGDTNNIVRHEEKRGGKPYPQRLLTGFNEALQQCNLHDVELQGHPFTWEKGRGSNNWIEVRLDRALATSAWFQVFPQATLLNLDYSCSDHAALFLEPMVPPVFTPNHRFRFENTWLKEPLCAEIVKECWENGHHLDLTGKLKLCAEKLKVWGKEITGTLNHIIKDYKKQLKKLQGRRDDNYVQVYNEVKKKLFKAIDQRESYWKQRAKQFWLREGDQNSSYFHKAASGRRKNNQIDQLKDGSQKRLQTHSGDERFGEYGGVSSKLVLEDLLELKNASKDEKPGVEGVYKLPPHDGTTQNQTCCYLSQWKNAHSAGAELLAAGLIQGDGAEHWVLPNVNEVKVNVDAAIFETNRQFGVGWVARDHQGFLIHGQTKLFYAYATRF</sequence>
<dbReference type="PANTHER" id="PTHR31286">
    <property type="entry name" value="GLYCINE-RICH CELL WALL STRUCTURAL PROTEIN 1.8-LIKE"/>
    <property type="match status" value="1"/>
</dbReference>
<dbReference type="Gramene" id="evm.model.05.1278">
    <property type="protein sequence ID" value="cds.evm.model.05.1278"/>
    <property type="gene ID" value="evm.TU.05.1278"/>
</dbReference>
<dbReference type="Pfam" id="PF03372">
    <property type="entry name" value="Exo_endo_phos"/>
    <property type="match status" value="1"/>
</dbReference>
<dbReference type="Gene3D" id="3.60.10.10">
    <property type="entry name" value="Endonuclease/exonuclease/phosphatase"/>
    <property type="match status" value="1"/>
</dbReference>
<dbReference type="InterPro" id="IPR025558">
    <property type="entry name" value="DUF4283"/>
</dbReference>
<evidence type="ECO:0000313" key="5">
    <source>
        <dbReference type="EnsemblPlants" id="cds.evm.model.05.1278"/>
    </source>
</evidence>
<evidence type="ECO:0000259" key="4">
    <source>
        <dbReference type="Pfam" id="PF14392"/>
    </source>
</evidence>
<proteinExistence type="predicted"/>
<dbReference type="GO" id="GO:0003824">
    <property type="term" value="F:catalytic activity"/>
    <property type="evidence" value="ECO:0007669"/>
    <property type="project" value="InterPro"/>
</dbReference>
<dbReference type="EMBL" id="UZAU01000520">
    <property type="status" value="NOT_ANNOTATED_CDS"/>
    <property type="molecule type" value="Genomic_DNA"/>
</dbReference>
<dbReference type="InterPro" id="IPR025836">
    <property type="entry name" value="Zn_knuckle_CX2CX4HX4C"/>
</dbReference>
<keyword evidence="6" id="KW-1185">Reference proteome</keyword>
<protein>
    <recommendedName>
        <fullName evidence="7">CCHC-type domain-containing protein</fullName>
    </recommendedName>
</protein>
<reference evidence="5" key="2">
    <citation type="submission" date="2021-03" db="UniProtKB">
        <authorList>
            <consortium name="EnsemblPlants"/>
        </authorList>
    </citation>
    <scope>IDENTIFICATION</scope>
</reference>
<dbReference type="InterPro" id="IPR005135">
    <property type="entry name" value="Endo/exonuclease/phosphatase"/>
</dbReference>
<feature type="domain" description="DUF4283" evidence="3">
    <location>
        <begin position="43"/>
        <end position="122"/>
    </location>
</feature>
<dbReference type="EnsemblPlants" id="evm.model.05.1278">
    <property type="protein sequence ID" value="cds.evm.model.05.1278"/>
    <property type="gene ID" value="evm.TU.05.1278"/>
</dbReference>
<dbReference type="Pfam" id="PF14111">
    <property type="entry name" value="DUF4283"/>
    <property type="match status" value="1"/>
</dbReference>
<evidence type="ECO:0008006" key="7">
    <source>
        <dbReference type="Google" id="ProtNLM"/>
    </source>
</evidence>
<organism evidence="5 6">
    <name type="scientific">Cannabis sativa</name>
    <name type="common">Hemp</name>
    <name type="synonym">Marijuana</name>
    <dbReference type="NCBI Taxonomy" id="3483"/>
    <lineage>
        <taxon>Eukaryota</taxon>
        <taxon>Viridiplantae</taxon>
        <taxon>Streptophyta</taxon>
        <taxon>Embryophyta</taxon>
        <taxon>Tracheophyta</taxon>
        <taxon>Spermatophyta</taxon>
        <taxon>Magnoliopsida</taxon>
        <taxon>eudicotyledons</taxon>
        <taxon>Gunneridae</taxon>
        <taxon>Pentapetalae</taxon>
        <taxon>rosids</taxon>
        <taxon>fabids</taxon>
        <taxon>Rosales</taxon>
        <taxon>Cannabaceae</taxon>
        <taxon>Cannabis</taxon>
    </lineage>
</organism>
<evidence type="ECO:0000259" key="3">
    <source>
        <dbReference type="Pfam" id="PF14111"/>
    </source>
</evidence>
<evidence type="ECO:0000313" key="6">
    <source>
        <dbReference type="Proteomes" id="UP000596661"/>
    </source>
</evidence>
<dbReference type="Proteomes" id="UP000596661">
    <property type="component" value="Chromosome 5"/>
</dbReference>
<dbReference type="OMA" id="VEWIDIF"/>
<evidence type="ECO:0000259" key="2">
    <source>
        <dbReference type="Pfam" id="PF03372"/>
    </source>
</evidence>
<reference evidence="5" key="1">
    <citation type="submission" date="2018-11" db="EMBL/GenBank/DDBJ databases">
        <authorList>
            <person name="Grassa J C."/>
        </authorList>
    </citation>
    <scope>NUCLEOTIDE SEQUENCE [LARGE SCALE GENOMIC DNA]</scope>
</reference>
<dbReference type="PANTHER" id="PTHR31286:SF183">
    <property type="entry name" value="CCHC-TYPE DOMAIN-CONTAINING PROTEIN"/>
    <property type="match status" value="1"/>
</dbReference>
<feature type="domain" description="Endonuclease/exonuclease/phosphatase" evidence="2">
    <location>
        <begin position="405"/>
        <end position="607"/>
    </location>
</feature>
<feature type="region of interest" description="Disordered" evidence="1">
    <location>
        <begin position="272"/>
        <end position="312"/>
    </location>
</feature>
<feature type="domain" description="Zinc knuckle CX2CX4HX4C" evidence="4">
    <location>
        <begin position="185"/>
        <end position="229"/>
    </location>
</feature>
<dbReference type="AlphaFoldDB" id="A0A803PKP9"/>
<dbReference type="InterPro" id="IPR040256">
    <property type="entry name" value="At4g02000-like"/>
</dbReference>
<accession>A0A803PKP9</accession>
<dbReference type="Pfam" id="PF14392">
    <property type="entry name" value="zf-CCHC_4"/>
    <property type="match status" value="1"/>
</dbReference>
<feature type="region of interest" description="Disordered" evidence="1">
    <location>
        <begin position="741"/>
        <end position="770"/>
    </location>
</feature>